<reference evidence="1" key="1">
    <citation type="submission" date="2020-10" db="EMBL/GenBank/DDBJ databases">
        <title>Unveiling of a novel bifunctional photoreceptor, Dualchrome1, isolated from a cosmopolitan green alga.</title>
        <authorList>
            <person name="Suzuki S."/>
            <person name="Kawachi M."/>
        </authorList>
    </citation>
    <scope>NUCLEOTIDE SEQUENCE</scope>
    <source>
        <strain evidence="1">NIES 2893</strain>
    </source>
</reference>
<evidence type="ECO:0000313" key="2">
    <source>
        <dbReference type="Proteomes" id="UP000660262"/>
    </source>
</evidence>
<dbReference type="EMBL" id="BNJQ01000005">
    <property type="protein sequence ID" value="GHP03276.1"/>
    <property type="molecule type" value="Genomic_DNA"/>
</dbReference>
<protein>
    <submittedName>
        <fullName evidence="1">Uncharacterized protein</fullName>
    </submittedName>
</protein>
<evidence type="ECO:0000313" key="1">
    <source>
        <dbReference type="EMBL" id="GHP03276.1"/>
    </source>
</evidence>
<dbReference type="OrthoDB" id="523152at2759"/>
<gene>
    <name evidence="1" type="ORF">PPROV_000203100</name>
</gene>
<proteinExistence type="predicted"/>
<name>A0A830H7R9_9CHLO</name>
<organism evidence="1 2">
    <name type="scientific">Pycnococcus provasolii</name>
    <dbReference type="NCBI Taxonomy" id="41880"/>
    <lineage>
        <taxon>Eukaryota</taxon>
        <taxon>Viridiplantae</taxon>
        <taxon>Chlorophyta</taxon>
        <taxon>Pseudoscourfieldiophyceae</taxon>
        <taxon>Pseudoscourfieldiales</taxon>
        <taxon>Pycnococcaceae</taxon>
        <taxon>Pycnococcus</taxon>
    </lineage>
</organism>
<dbReference type="Proteomes" id="UP000660262">
    <property type="component" value="Unassembled WGS sequence"/>
</dbReference>
<comment type="caution">
    <text evidence="1">The sequence shown here is derived from an EMBL/GenBank/DDBJ whole genome shotgun (WGS) entry which is preliminary data.</text>
</comment>
<keyword evidence="2" id="KW-1185">Reference proteome</keyword>
<dbReference type="AlphaFoldDB" id="A0A830H7R9"/>
<accession>A0A830H7R9</accession>
<sequence>MEQTQQVKNAEATIRLSHKPPPFLSQTCTVGAHIHALQALSNGTPVPYAATLRAVLHEGNREPKSEKMADRKHAGFIRNEFGGYFTS</sequence>